<dbReference type="InterPro" id="IPR029460">
    <property type="entry name" value="DNAPol_HHH"/>
</dbReference>
<dbReference type="InterPro" id="IPR004805">
    <property type="entry name" value="DnaE2/DnaE/PolC"/>
</dbReference>
<dbReference type="Pfam" id="PF11490">
    <property type="entry name" value="DNA_pol3_a_NII"/>
    <property type="match status" value="1"/>
</dbReference>
<dbReference type="Gene3D" id="1.10.150.700">
    <property type="entry name" value="PolC, middle finger domain"/>
    <property type="match status" value="1"/>
</dbReference>
<dbReference type="InterPro" id="IPR012340">
    <property type="entry name" value="NA-bd_OB-fold"/>
</dbReference>
<comment type="similarity">
    <text evidence="15">Belongs to the DNA polymerase type-C family. PolC subfamily.</text>
</comment>
<dbReference type="HAMAP" id="MF_00356">
    <property type="entry name" value="DNApol_PolC"/>
    <property type="match status" value="1"/>
</dbReference>
<dbReference type="Gene3D" id="6.10.140.1510">
    <property type="match status" value="1"/>
</dbReference>
<dbReference type="InterPro" id="IPR040982">
    <property type="entry name" value="DNA_pol3_finger"/>
</dbReference>
<keyword evidence="7 15" id="KW-0235">DNA replication</keyword>
<dbReference type="NCBIfam" id="NF001688">
    <property type="entry name" value="PRK00448.1"/>
    <property type="match status" value="1"/>
</dbReference>
<dbReference type="EMBL" id="BEXA01000002">
    <property type="protein sequence ID" value="GAY73120.1"/>
    <property type="molecule type" value="Genomic_DNA"/>
</dbReference>
<protein>
    <recommendedName>
        <fullName evidence="14 15">DNA polymerase III PolC-type</fullName>
        <shortName evidence="15">PolIII</shortName>
        <ecNumber evidence="3 15">2.7.7.7</ecNumber>
    </recommendedName>
</protein>
<dbReference type="Pfam" id="PF02811">
    <property type="entry name" value="PHP"/>
    <property type="match status" value="1"/>
</dbReference>
<dbReference type="InterPro" id="IPR011708">
    <property type="entry name" value="DNA_pol3_alpha_NTPase_dom"/>
</dbReference>
<comment type="function">
    <text evidence="12">DNA polymerase III is a complex, multichain enzyme responsible for most of the replicative synthesis in bacteria. This DNA polymerase also exhibits 3' to 5' exonuclease activity. The alpha chain is the DNA polymerase.</text>
</comment>
<dbReference type="EC" id="2.7.7.7" evidence="3 15"/>
<comment type="caution">
    <text evidence="19">The sequence shown here is derived from an EMBL/GenBank/DDBJ whole genome shotgun (WGS) entry which is preliminary data.</text>
</comment>
<keyword evidence="20" id="KW-1185">Reference proteome</keyword>
<feature type="region of interest" description="Disordered" evidence="16">
    <location>
        <begin position="194"/>
        <end position="220"/>
    </location>
</feature>
<sequence length="1439" mass="162414">MALNQNEMFQKLLEQLKWFEMKDDPIFENARLNKLEVHEKSRKWQFDISTNNILPFEVFDQFNDRLQAAFNNIANVSFIIQPDSQSFDEPLLRDYWEWIVTNSGVTSPLLKELCDNHLPDLQNERVQFVAENEIVKNFMANTALGPIEDLYRRAGFPNFTIHTIVDETASQKNIEALRKRNEANGVELVKKANEAMKLNDSKPKKSNSNSGSSSIGKKINGDIPTIRMDEIVDEERSVVVEGYVFSKEIRALRSGRELLMLKVTDYTSSISIKKFSGKNEQGAFDGIEEGNWIKARGSVQEDNYSHELTLMANDINAVSHPIKQDKAPADEKRVELHLHTSMSQMDATNNITDFAKRAKKWGHSALAITDHAGVQGFPDAFHAGEKNDLKMLYGVEVNLVDEGEPITYNDAHVPLKDATYVIFDVETTGLSAIYDRVIELSAVRMENSNVIDQFEEFIDPGFPLSEQTTNLTSITDDMVRGSKSEEEVFKLFREFCGDAIIVGHNVTFDVGFMNTGYKRHGMSEISNPIIDTLTLARFLYPHLKGYRLNTLAKKFDVSLEHHHRAVYDAETTGHLNYLFLKDAESNYDIRYHDQLNDHMTDNDAYKHARPSHAVLLAQTQAGLKNMFKIVSLSNVEYFYRVPRVPRKQLEKYREGILVGSGCSGGEVFTSMMQKGMEQAREKAKFYDYLEVQPPRVYQPLIDSGLVADESKLHEIIQNIIDLGQELEKPVVATGDVHYLDEHDYIYRKILINSQGGANPLNRQTLPDQHFLSTDEMLSEFAFLGEEQAKQIVVTNTNAIADSIDEVHPLKDKLYTPRMDGAEDEIQNKTMDTAHAMYGNPLPEIVEKRLEKELKSIIGNGFSVIYLIAQRLVHKSNKDGYLVGSRGSVGSSLVATLTGITEVNPLPPHYRCPNCQHSEFFTKGEYSSGYDLPEKQCPECGTEMIGDGHDIPFETFLGFTGNKVPDIDLNFSGDYQPIAHNYTKVLFGEKNVFRAGTIGTVADKTAYGYVKAYERDTGKVFRSTEEDRLSKGATGVKRTTGQHPAGIIVVPDYMDIYDFTPIQFPADDRTAAWKTTHFDFHSIHDNILKIDILGHDDPTMIRMLQDLSGIEPKSIPMDDPGVMSLFSSPEILGVTEEQINSKTGTLGVPEFGTRFVRGMLEETHPSNYSELLQISGLSHGTDVWIGNADELIKNGTATIANVIGCRDNIMTDLIHWGLDSEMAFQIMEHVRKGRGIPDEWQAAMKEADVPDWYIQSCLKIKYMFPRAHAAAYILMALRIAYFKVYFPLVYYAAYFSVRADDFDIVSMARGKDAVKNAMKEINDKGMEASTKEKNLLTVLELANEMLERGYEFKMVDLDKSDASEWLIDGNTLIAPFDSVPGLGLNVAKQIVAAREDRPFISKEDLAKRGKVSKTLIEFMTENNILTGLPDENQLSLFDMM</sequence>
<keyword evidence="6 15" id="KW-0548">Nucleotidyltransferase</keyword>
<gene>
    <name evidence="15" type="primary">polC</name>
    <name evidence="19" type="ORF">NBRC111893_1266</name>
</gene>
<dbReference type="NCBIfam" id="TIGR00573">
    <property type="entry name" value="dnaq"/>
    <property type="match status" value="1"/>
</dbReference>
<accession>A0A401FL68</accession>
<dbReference type="CDD" id="cd04484">
    <property type="entry name" value="polC_OBF"/>
    <property type="match status" value="1"/>
</dbReference>
<dbReference type="Pfam" id="PF17657">
    <property type="entry name" value="DNA_pol3_finger"/>
    <property type="match status" value="1"/>
</dbReference>
<dbReference type="InterPro" id="IPR012337">
    <property type="entry name" value="RNaseH-like_sf"/>
</dbReference>
<dbReference type="PANTHER" id="PTHR32294">
    <property type="entry name" value="DNA POLYMERASE III SUBUNIT ALPHA"/>
    <property type="match status" value="1"/>
</dbReference>
<dbReference type="CDD" id="cd06127">
    <property type="entry name" value="DEDDh"/>
    <property type="match status" value="1"/>
</dbReference>
<evidence type="ECO:0000313" key="19">
    <source>
        <dbReference type="EMBL" id="GAY73120.1"/>
    </source>
</evidence>
<dbReference type="Proteomes" id="UP000286974">
    <property type="component" value="Unassembled WGS sequence"/>
</dbReference>
<evidence type="ECO:0000259" key="18">
    <source>
        <dbReference type="SMART" id="SM00481"/>
    </source>
</evidence>
<dbReference type="OrthoDB" id="9804290at2"/>
<evidence type="ECO:0000256" key="8">
    <source>
        <dbReference type="ARBA" id="ARBA00022722"/>
    </source>
</evidence>
<dbReference type="InterPro" id="IPR016195">
    <property type="entry name" value="Pol/histidinol_Pase-like"/>
</dbReference>
<dbReference type="InterPro" id="IPR003141">
    <property type="entry name" value="Pol/His_phosphatase_N"/>
</dbReference>
<dbReference type="InterPro" id="IPR006308">
    <property type="entry name" value="Pol_III_a_PolC-type_gram_pos"/>
</dbReference>
<keyword evidence="11 15" id="KW-0239">DNA-directed DNA polymerase</keyword>
<evidence type="ECO:0000256" key="5">
    <source>
        <dbReference type="ARBA" id="ARBA00022679"/>
    </source>
</evidence>
<keyword evidence="10 15" id="KW-0269">Exonuclease</keyword>
<feature type="domain" description="Polymerase/histidinol phosphatase N-terminal" evidence="18">
    <location>
        <begin position="334"/>
        <end position="401"/>
    </location>
</feature>
<dbReference type="SUPFAM" id="SSF50249">
    <property type="entry name" value="Nucleic acid-binding proteins"/>
    <property type="match status" value="1"/>
</dbReference>
<dbReference type="InterPro" id="IPR006054">
    <property type="entry name" value="DnaQ"/>
</dbReference>
<dbReference type="Pfam" id="PF14579">
    <property type="entry name" value="HHH_6"/>
    <property type="match status" value="1"/>
</dbReference>
<dbReference type="InterPro" id="IPR013520">
    <property type="entry name" value="Ribonucl_H"/>
</dbReference>
<dbReference type="GO" id="GO:0005737">
    <property type="term" value="C:cytoplasm"/>
    <property type="evidence" value="ECO:0007669"/>
    <property type="project" value="UniProtKB-SubCell"/>
</dbReference>
<keyword evidence="4 15" id="KW-0963">Cytoplasm</keyword>
<dbReference type="Gene3D" id="3.20.20.140">
    <property type="entry name" value="Metal-dependent hydrolases"/>
    <property type="match status" value="2"/>
</dbReference>
<dbReference type="InterPro" id="IPR028112">
    <property type="entry name" value="DNA_PolC-type_N_I"/>
</dbReference>
<dbReference type="GO" id="GO:0003677">
    <property type="term" value="F:DNA binding"/>
    <property type="evidence" value="ECO:0007669"/>
    <property type="project" value="UniProtKB-UniRule"/>
</dbReference>
<dbReference type="SUPFAM" id="SSF89550">
    <property type="entry name" value="PHP domain-like"/>
    <property type="match status" value="1"/>
</dbReference>
<dbReference type="SUPFAM" id="SSF53098">
    <property type="entry name" value="Ribonuclease H-like"/>
    <property type="match status" value="1"/>
</dbReference>
<feature type="domain" description="Exonuclease" evidence="17">
    <location>
        <begin position="419"/>
        <end position="585"/>
    </location>
</feature>
<dbReference type="SUPFAM" id="SSF160975">
    <property type="entry name" value="AF1531-like"/>
    <property type="match status" value="1"/>
</dbReference>
<dbReference type="Gene3D" id="3.30.420.10">
    <property type="entry name" value="Ribonuclease H-like superfamily/Ribonuclease H"/>
    <property type="match status" value="1"/>
</dbReference>
<evidence type="ECO:0000256" key="12">
    <source>
        <dbReference type="ARBA" id="ARBA00025611"/>
    </source>
</evidence>
<dbReference type="FunFam" id="3.30.420.10:FF:000045">
    <property type="entry name" value="3'-5' exonuclease DinG"/>
    <property type="match status" value="1"/>
</dbReference>
<keyword evidence="5 15" id="KW-0808">Transferase</keyword>
<dbReference type="PANTHER" id="PTHR32294:SF5">
    <property type="entry name" value="DNA POLYMERASE III POLC-TYPE"/>
    <property type="match status" value="1"/>
</dbReference>
<dbReference type="InterPro" id="IPR024754">
    <property type="entry name" value="DNA_PolC-like_N_II"/>
</dbReference>
<dbReference type="Pfam" id="PF14480">
    <property type="entry name" value="DNA_pol3_a_NI"/>
    <property type="match status" value="1"/>
</dbReference>
<evidence type="ECO:0000256" key="16">
    <source>
        <dbReference type="SAM" id="MobiDB-lite"/>
    </source>
</evidence>
<dbReference type="NCBIfam" id="TIGR01405">
    <property type="entry name" value="polC_Gram_pos"/>
    <property type="match status" value="1"/>
</dbReference>
<evidence type="ECO:0000313" key="20">
    <source>
        <dbReference type="Proteomes" id="UP000286974"/>
    </source>
</evidence>
<dbReference type="InterPro" id="IPR004013">
    <property type="entry name" value="PHP_dom"/>
</dbReference>
<reference evidence="19 20" key="1">
    <citation type="submission" date="2017-11" db="EMBL/GenBank/DDBJ databases">
        <title>Draft Genome Sequence of Lactobacillus curieae NBRC 111893 isolated from Koso, a Japanese sugar-Vegetable Fermented Beverage.</title>
        <authorList>
            <person name="Chiou T.Y."/>
            <person name="Oshima K."/>
            <person name="Suda W."/>
            <person name="Hattori M."/>
            <person name="Takahashi T."/>
        </authorList>
    </citation>
    <scope>NUCLEOTIDE SEQUENCE [LARGE SCALE GENOMIC DNA]</scope>
    <source>
        <strain evidence="19 20">NBRC111893</strain>
    </source>
</reference>
<evidence type="ECO:0000256" key="13">
    <source>
        <dbReference type="ARBA" id="ARBA00049244"/>
    </source>
</evidence>
<dbReference type="Pfam" id="PF01336">
    <property type="entry name" value="tRNA_anti-codon"/>
    <property type="match status" value="1"/>
</dbReference>
<evidence type="ECO:0000256" key="2">
    <source>
        <dbReference type="ARBA" id="ARBA00004496"/>
    </source>
</evidence>
<dbReference type="SMART" id="SM00481">
    <property type="entry name" value="POLIIIAc"/>
    <property type="match status" value="1"/>
</dbReference>
<organism evidence="19 20">
    <name type="scientific">Lentilactobacillus kosonis</name>
    <dbReference type="NCBI Taxonomy" id="2810561"/>
    <lineage>
        <taxon>Bacteria</taxon>
        <taxon>Bacillati</taxon>
        <taxon>Bacillota</taxon>
        <taxon>Bacilli</taxon>
        <taxon>Lactobacillales</taxon>
        <taxon>Lactobacillaceae</taxon>
        <taxon>Lentilactobacillus</taxon>
    </lineage>
</organism>
<evidence type="ECO:0000256" key="7">
    <source>
        <dbReference type="ARBA" id="ARBA00022705"/>
    </source>
</evidence>
<evidence type="ECO:0000256" key="11">
    <source>
        <dbReference type="ARBA" id="ARBA00022932"/>
    </source>
</evidence>
<evidence type="ECO:0000256" key="14">
    <source>
        <dbReference type="ARBA" id="ARBA00070925"/>
    </source>
</evidence>
<evidence type="ECO:0000256" key="9">
    <source>
        <dbReference type="ARBA" id="ARBA00022801"/>
    </source>
</evidence>
<evidence type="ECO:0000256" key="1">
    <source>
        <dbReference type="ARBA" id="ARBA00003452"/>
    </source>
</evidence>
<evidence type="ECO:0000256" key="6">
    <source>
        <dbReference type="ARBA" id="ARBA00022695"/>
    </source>
</evidence>
<dbReference type="GO" id="GO:0008408">
    <property type="term" value="F:3'-5' exonuclease activity"/>
    <property type="evidence" value="ECO:0007669"/>
    <property type="project" value="UniProtKB-UniRule"/>
</dbReference>
<evidence type="ECO:0000256" key="4">
    <source>
        <dbReference type="ARBA" id="ARBA00022490"/>
    </source>
</evidence>
<dbReference type="Pfam" id="PF07733">
    <property type="entry name" value="DNA_pol3_alpha"/>
    <property type="match status" value="2"/>
</dbReference>
<dbReference type="Gene3D" id="2.40.50.140">
    <property type="entry name" value="Nucleic acid-binding proteins"/>
    <property type="match status" value="1"/>
</dbReference>
<comment type="catalytic activity">
    <reaction evidence="13 15">
        <text>DNA(n) + a 2'-deoxyribonucleoside 5'-triphosphate = DNA(n+1) + diphosphate</text>
        <dbReference type="Rhea" id="RHEA:22508"/>
        <dbReference type="Rhea" id="RHEA-COMP:17339"/>
        <dbReference type="Rhea" id="RHEA-COMP:17340"/>
        <dbReference type="ChEBI" id="CHEBI:33019"/>
        <dbReference type="ChEBI" id="CHEBI:61560"/>
        <dbReference type="ChEBI" id="CHEBI:173112"/>
        <dbReference type="EC" id="2.7.7.7"/>
    </reaction>
</comment>
<keyword evidence="9 15" id="KW-0378">Hydrolase</keyword>
<dbReference type="STRING" id="1138822.PL11_009560"/>
<feature type="compositionally biased region" description="Low complexity" evidence="16">
    <location>
        <begin position="206"/>
        <end position="220"/>
    </location>
</feature>
<dbReference type="InterPro" id="IPR004365">
    <property type="entry name" value="NA-bd_OB_tRNA"/>
</dbReference>
<dbReference type="GO" id="GO:0003887">
    <property type="term" value="F:DNA-directed DNA polymerase activity"/>
    <property type="evidence" value="ECO:0007669"/>
    <property type="project" value="UniProtKB-UniRule"/>
</dbReference>
<evidence type="ECO:0000259" key="17">
    <source>
        <dbReference type="SMART" id="SM00479"/>
    </source>
</evidence>
<dbReference type="InterPro" id="IPR036397">
    <property type="entry name" value="RNaseH_sf"/>
</dbReference>
<evidence type="ECO:0000256" key="3">
    <source>
        <dbReference type="ARBA" id="ARBA00012417"/>
    </source>
</evidence>
<keyword evidence="8 15" id="KW-0540">Nuclease</keyword>
<dbReference type="CDD" id="cd07435">
    <property type="entry name" value="PHP_PolIIIA_POLC"/>
    <property type="match status" value="1"/>
</dbReference>
<dbReference type="SMART" id="SM00479">
    <property type="entry name" value="EXOIII"/>
    <property type="match status" value="1"/>
</dbReference>
<dbReference type="Pfam" id="PF00929">
    <property type="entry name" value="RNase_T"/>
    <property type="match status" value="1"/>
</dbReference>
<name>A0A401FL68_9LACO</name>
<evidence type="ECO:0000256" key="15">
    <source>
        <dbReference type="HAMAP-Rule" id="MF_00356"/>
    </source>
</evidence>
<dbReference type="GO" id="GO:0006261">
    <property type="term" value="P:DNA-templated DNA replication"/>
    <property type="evidence" value="ECO:0007669"/>
    <property type="project" value="UniProtKB-UniRule"/>
</dbReference>
<dbReference type="InterPro" id="IPR044923">
    <property type="entry name" value="PolC_middle_finger_sf"/>
</dbReference>
<dbReference type="Gene3D" id="1.10.150.870">
    <property type="match status" value="1"/>
</dbReference>
<proteinExistence type="inferred from homology"/>
<evidence type="ECO:0000256" key="10">
    <source>
        <dbReference type="ARBA" id="ARBA00022839"/>
    </source>
</evidence>
<comment type="subcellular location">
    <subcellularLocation>
        <location evidence="2 15">Cytoplasm</location>
    </subcellularLocation>
</comment>
<comment type="function">
    <text evidence="1 15">Required for replicative DNA synthesis. This DNA polymerase also exhibits 3' to 5' exonuclease activity.</text>
</comment>
<dbReference type="Gene3D" id="3.30.1900.20">
    <property type="match status" value="2"/>
</dbReference>
<feature type="compositionally biased region" description="Basic and acidic residues" evidence="16">
    <location>
        <begin position="194"/>
        <end position="203"/>
    </location>
</feature>